<dbReference type="EMBL" id="CP012333">
    <property type="protein sequence ID" value="AKU96145.1"/>
    <property type="molecule type" value="Genomic_DNA"/>
</dbReference>
<evidence type="ECO:0000259" key="3">
    <source>
        <dbReference type="Pfam" id="PF03781"/>
    </source>
</evidence>
<name>A0A0K1PRH1_9BACT</name>
<dbReference type="InterPro" id="IPR051043">
    <property type="entry name" value="Sulfatase_Mod_Factor_Kinase"/>
</dbReference>
<dbReference type="STRING" id="1391654.AKJ09_02809"/>
<keyword evidence="2" id="KW-0472">Membrane</keyword>
<dbReference type="KEGG" id="llu:AKJ09_02809"/>
<dbReference type="InterPro" id="IPR042095">
    <property type="entry name" value="SUMF_sf"/>
</dbReference>
<keyword evidence="2" id="KW-1133">Transmembrane helix</keyword>
<keyword evidence="2" id="KW-0812">Transmembrane</keyword>
<dbReference type="AlphaFoldDB" id="A0A0K1PRH1"/>
<feature type="compositionally biased region" description="Polar residues" evidence="1">
    <location>
        <begin position="72"/>
        <end position="83"/>
    </location>
</feature>
<keyword evidence="4" id="KW-0418">Kinase</keyword>
<gene>
    <name evidence="4" type="ORF">AKJ09_02809</name>
</gene>
<organism evidence="4 5">
    <name type="scientific">Labilithrix luteola</name>
    <dbReference type="NCBI Taxonomy" id="1391654"/>
    <lineage>
        <taxon>Bacteria</taxon>
        <taxon>Pseudomonadati</taxon>
        <taxon>Myxococcota</taxon>
        <taxon>Polyangia</taxon>
        <taxon>Polyangiales</taxon>
        <taxon>Labilitrichaceae</taxon>
        <taxon>Labilithrix</taxon>
    </lineage>
</organism>
<proteinExistence type="predicted"/>
<dbReference type="GO" id="GO:0120147">
    <property type="term" value="F:formylglycine-generating oxidase activity"/>
    <property type="evidence" value="ECO:0007669"/>
    <property type="project" value="TreeGrafter"/>
</dbReference>
<evidence type="ECO:0000313" key="5">
    <source>
        <dbReference type="Proteomes" id="UP000064967"/>
    </source>
</evidence>
<dbReference type="OrthoDB" id="5505182at2"/>
<dbReference type="GO" id="GO:0016301">
    <property type="term" value="F:kinase activity"/>
    <property type="evidence" value="ECO:0007669"/>
    <property type="project" value="UniProtKB-KW"/>
</dbReference>
<dbReference type="InterPro" id="IPR005532">
    <property type="entry name" value="SUMF_dom"/>
</dbReference>
<dbReference type="RefSeq" id="WP_146647478.1">
    <property type="nucleotide sequence ID" value="NZ_CP012333.1"/>
</dbReference>
<evidence type="ECO:0000256" key="2">
    <source>
        <dbReference type="SAM" id="Phobius"/>
    </source>
</evidence>
<dbReference type="InterPro" id="IPR016187">
    <property type="entry name" value="CTDL_fold"/>
</dbReference>
<feature type="region of interest" description="Disordered" evidence="1">
    <location>
        <begin position="54"/>
        <end position="89"/>
    </location>
</feature>
<dbReference type="PANTHER" id="PTHR23150">
    <property type="entry name" value="SULFATASE MODIFYING FACTOR 1, 2"/>
    <property type="match status" value="1"/>
</dbReference>
<keyword evidence="5" id="KW-1185">Reference proteome</keyword>
<dbReference type="Proteomes" id="UP000064967">
    <property type="component" value="Chromosome"/>
</dbReference>
<dbReference type="PROSITE" id="PS51257">
    <property type="entry name" value="PROKAR_LIPOPROTEIN"/>
    <property type="match status" value="1"/>
</dbReference>
<dbReference type="Gene3D" id="3.90.1580.10">
    <property type="entry name" value="paralog of FGE (formylglycine-generating enzyme)"/>
    <property type="match status" value="1"/>
</dbReference>
<sequence>MSNRSPFGARVFRFIYTARGGASSLAFAAGVACGIVGCSILVDTNGFATAPDSADANVSELPDGRGEAGNDASPTDAASNADSNAGPCPGGGPAMVRVLTAERKPYCIDSTEVTQGQYLAFVDVATPADFSTPECAWNDSFVPPPTCFDPEHRPNHPVACVDWCDAQAFCAWAGKRLCGKIGGGSARGVLDPEWEWTSACSDRGLRTYAYGANYVAGNCNDSTDAGAQPVASFPKCVGGVDGLFDMSGNVAEWIDRCDSDAPDSPCNLVGGMWQESDPSVDPSVLQDEAHLRCSARDVGHPARYFGDPSLGFRCCRDALE</sequence>
<evidence type="ECO:0000256" key="1">
    <source>
        <dbReference type="SAM" id="MobiDB-lite"/>
    </source>
</evidence>
<dbReference type="PANTHER" id="PTHR23150:SF19">
    <property type="entry name" value="FORMYLGLYCINE-GENERATING ENZYME"/>
    <property type="match status" value="1"/>
</dbReference>
<feature type="transmembrane region" description="Helical" evidence="2">
    <location>
        <begin position="21"/>
        <end position="42"/>
    </location>
</feature>
<dbReference type="Pfam" id="PF03781">
    <property type="entry name" value="FGE-sulfatase"/>
    <property type="match status" value="1"/>
</dbReference>
<feature type="domain" description="Sulfatase-modifying factor enzyme-like" evidence="3">
    <location>
        <begin position="101"/>
        <end position="315"/>
    </location>
</feature>
<accession>A0A0K1PRH1</accession>
<protein>
    <submittedName>
        <fullName evidence="4">Pyoverdine responsive serine/threonine kinase</fullName>
    </submittedName>
</protein>
<dbReference type="SUPFAM" id="SSF56436">
    <property type="entry name" value="C-type lectin-like"/>
    <property type="match status" value="1"/>
</dbReference>
<reference evidence="4 5" key="1">
    <citation type="submission" date="2015-08" db="EMBL/GenBank/DDBJ databases">
        <authorList>
            <person name="Babu N.S."/>
            <person name="Beckwith C.J."/>
            <person name="Beseler K.G."/>
            <person name="Brison A."/>
            <person name="Carone J.V."/>
            <person name="Caskin T.P."/>
            <person name="Diamond M."/>
            <person name="Durham M.E."/>
            <person name="Foxe J.M."/>
            <person name="Go M."/>
            <person name="Henderson B.A."/>
            <person name="Jones I.B."/>
            <person name="McGettigan J.A."/>
            <person name="Micheletti S.J."/>
            <person name="Nasrallah M.E."/>
            <person name="Ortiz D."/>
            <person name="Piller C.R."/>
            <person name="Privatt S.R."/>
            <person name="Schneider S.L."/>
            <person name="Sharp S."/>
            <person name="Smith T.C."/>
            <person name="Stanton J.D."/>
            <person name="Ullery H.E."/>
            <person name="Wilson R.J."/>
            <person name="Serrano M.G."/>
            <person name="Buck G."/>
            <person name="Lee V."/>
            <person name="Wang Y."/>
            <person name="Carvalho R."/>
            <person name="Voegtly L."/>
            <person name="Shi R."/>
            <person name="Duckworth R."/>
            <person name="Johnson A."/>
            <person name="Loviza R."/>
            <person name="Walstead R."/>
            <person name="Shah Z."/>
            <person name="Kiflezghi M."/>
            <person name="Wade K."/>
            <person name="Ball S.L."/>
            <person name="Bradley K.W."/>
            <person name="Asai D.J."/>
            <person name="Bowman C.A."/>
            <person name="Russell D.A."/>
            <person name="Pope W.H."/>
            <person name="Jacobs-Sera D."/>
            <person name="Hendrix R.W."/>
            <person name="Hatfull G.F."/>
        </authorList>
    </citation>
    <scope>NUCLEOTIDE SEQUENCE [LARGE SCALE GENOMIC DNA]</scope>
    <source>
        <strain evidence="4 5">DSM 27648</strain>
    </source>
</reference>
<evidence type="ECO:0000313" key="4">
    <source>
        <dbReference type="EMBL" id="AKU96145.1"/>
    </source>
</evidence>
<keyword evidence="4" id="KW-0808">Transferase</keyword>